<dbReference type="AlphaFoldDB" id="A0AAC9J2D0"/>
<evidence type="ECO:0000256" key="3">
    <source>
        <dbReference type="ARBA" id="ARBA00010869"/>
    </source>
</evidence>
<evidence type="ECO:0000256" key="8">
    <source>
        <dbReference type="ARBA" id="ARBA00031427"/>
    </source>
</evidence>
<organism evidence="10 11">
    <name type="scientific">Virgibacillus halodenitrificans</name>
    <name type="common">Bacillus halodenitrificans</name>
    <dbReference type="NCBI Taxonomy" id="1482"/>
    <lineage>
        <taxon>Bacteria</taxon>
        <taxon>Bacillati</taxon>
        <taxon>Bacillota</taxon>
        <taxon>Bacilli</taxon>
        <taxon>Bacillales</taxon>
        <taxon>Bacillaceae</taxon>
        <taxon>Virgibacillus</taxon>
    </lineage>
</organism>
<keyword evidence="5" id="KW-0663">Pyridoxal phosphate</keyword>
<dbReference type="PROSITE" id="PS00165">
    <property type="entry name" value="DEHYDRATASE_SER_THR"/>
    <property type="match status" value="1"/>
</dbReference>
<comment type="cofactor">
    <cofactor evidence="2">
        <name>pyridoxal 5'-phosphate</name>
        <dbReference type="ChEBI" id="CHEBI:597326"/>
    </cofactor>
</comment>
<dbReference type="Proteomes" id="UP000182945">
    <property type="component" value="Chromosome"/>
</dbReference>
<comment type="similarity">
    <text evidence="3">Belongs to the serine/threonine dehydratase family.</text>
</comment>
<evidence type="ECO:0000256" key="5">
    <source>
        <dbReference type="ARBA" id="ARBA00022898"/>
    </source>
</evidence>
<accession>A0AAC9J2D0</accession>
<evidence type="ECO:0000256" key="2">
    <source>
        <dbReference type="ARBA" id="ARBA00001933"/>
    </source>
</evidence>
<dbReference type="Gene3D" id="3.40.50.1100">
    <property type="match status" value="2"/>
</dbReference>
<evidence type="ECO:0000256" key="7">
    <source>
        <dbReference type="ARBA" id="ARBA00025527"/>
    </source>
</evidence>
<dbReference type="InterPro" id="IPR001926">
    <property type="entry name" value="TrpB-like_PALP"/>
</dbReference>
<dbReference type="PANTHER" id="PTHR48078">
    <property type="entry name" value="THREONINE DEHYDRATASE, MITOCHONDRIAL-RELATED"/>
    <property type="match status" value="1"/>
</dbReference>
<comment type="catalytic activity">
    <reaction evidence="1">
        <text>L-threonine = 2-oxobutanoate + NH4(+)</text>
        <dbReference type="Rhea" id="RHEA:22108"/>
        <dbReference type="ChEBI" id="CHEBI:16763"/>
        <dbReference type="ChEBI" id="CHEBI:28938"/>
        <dbReference type="ChEBI" id="CHEBI:57926"/>
        <dbReference type="EC" id="4.3.1.19"/>
    </reaction>
</comment>
<protein>
    <recommendedName>
        <fullName evidence="4">threonine ammonia-lyase</fullName>
        <ecNumber evidence="4">4.3.1.19</ecNumber>
    </recommendedName>
    <alternativeName>
        <fullName evidence="8">Threonine deaminase</fullName>
    </alternativeName>
</protein>
<reference evidence="10 11" key="1">
    <citation type="submission" date="2016-11" db="EMBL/GenBank/DDBJ databases">
        <title>Complete genome sequencing of Virgibacillus halodenitrificans PDB-F2.</title>
        <authorList>
            <person name="Sun Z."/>
            <person name="Zhou Y."/>
            <person name="Li H."/>
        </authorList>
    </citation>
    <scope>NUCLEOTIDE SEQUENCE [LARGE SCALE GENOMIC DNA]</scope>
    <source>
        <strain evidence="10 11">PDB-F2</strain>
    </source>
</reference>
<dbReference type="FunFam" id="3.40.50.1100:FF:000005">
    <property type="entry name" value="Threonine dehydratase catabolic"/>
    <property type="match status" value="1"/>
</dbReference>
<dbReference type="PANTHER" id="PTHR48078:SF6">
    <property type="entry name" value="L-THREONINE DEHYDRATASE CATABOLIC TDCB"/>
    <property type="match status" value="1"/>
</dbReference>
<dbReference type="GO" id="GO:0009097">
    <property type="term" value="P:isoleucine biosynthetic process"/>
    <property type="evidence" value="ECO:0007669"/>
    <property type="project" value="TreeGrafter"/>
</dbReference>
<name>A0AAC9J2D0_VIRHA</name>
<evidence type="ECO:0000313" key="11">
    <source>
        <dbReference type="Proteomes" id="UP000182945"/>
    </source>
</evidence>
<evidence type="ECO:0000256" key="4">
    <source>
        <dbReference type="ARBA" id="ARBA00012096"/>
    </source>
</evidence>
<dbReference type="InterPro" id="IPR036052">
    <property type="entry name" value="TrpB-like_PALP_sf"/>
</dbReference>
<evidence type="ECO:0000256" key="6">
    <source>
        <dbReference type="ARBA" id="ARBA00023239"/>
    </source>
</evidence>
<comment type="function">
    <text evidence="7">Catalyzes the anaerobic formation of alpha-ketobutyrate and ammonia from threonine in a two-step reaction. The first step involved a dehydration of threonine and a production of enamine intermediates (aminocrotonate), which tautomerizes to its imine form (iminobutyrate). Both intermediates are unstable and short-lived. The second step is the nonenzymatic hydrolysis of the enamine/imine intermediates to form 2-ketobutyrate and free ammonia. In the low water environment of the cell, the second step is accelerated by RidA.</text>
</comment>
<dbReference type="InterPro" id="IPR050147">
    <property type="entry name" value="Ser/Thr_Dehydratase"/>
</dbReference>
<dbReference type="GO" id="GO:0004794">
    <property type="term" value="F:threonine deaminase activity"/>
    <property type="evidence" value="ECO:0007669"/>
    <property type="project" value="UniProtKB-EC"/>
</dbReference>
<keyword evidence="6" id="KW-0456">Lyase</keyword>
<evidence type="ECO:0000259" key="9">
    <source>
        <dbReference type="Pfam" id="PF00291"/>
    </source>
</evidence>
<feature type="domain" description="Tryptophan synthase beta chain-like PALP" evidence="9">
    <location>
        <begin position="25"/>
        <end position="310"/>
    </location>
</feature>
<dbReference type="GO" id="GO:0003941">
    <property type="term" value="F:L-serine ammonia-lyase activity"/>
    <property type="evidence" value="ECO:0007669"/>
    <property type="project" value="TreeGrafter"/>
</dbReference>
<dbReference type="InterPro" id="IPR000634">
    <property type="entry name" value="Ser/Thr_deHydtase_PyrdxlP-BS"/>
</dbReference>
<dbReference type="KEGG" id="vhl:BME96_14095"/>
<gene>
    <name evidence="10" type="primary">eutB</name>
    <name evidence="10" type="ORF">BME96_14095</name>
</gene>
<dbReference type="GO" id="GO:0030170">
    <property type="term" value="F:pyridoxal phosphate binding"/>
    <property type="evidence" value="ECO:0007669"/>
    <property type="project" value="InterPro"/>
</dbReference>
<dbReference type="GO" id="GO:0006565">
    <property type="term" value="P:L-serine catabolic process"/>
    <property type="evidence" value="ECO:0007669"/>
    <property type="project" value="TreeGrafter"/>
</dbReference>
<proteinExistence type="inferred from homology"/>
<dbReference type="EMBL" id="CP017962">
    <property type="protein sequence ID" value="APC49257.1"/>
    <property type="molecule type" value="Genomic_DNA"/>
</dbReference>
<sequence length="332" mass="35787">MSGGVYVDQSSVSLRDIWKAKKRIAPYIQQSPLIYSERLSEIANCAIYLKLENLHASGSFKIRGATNKILLLTEEERKLGVTTFSTGNFGVSVAMIAKQLGIRATVCISERVPQTKVAALRRSGVQLEIYGQSQDDAAARCEQLQKSKGLTILHPFDDPEVIAGQGTIGLEIIEELPEVDTIFGGLSGGGLHSGIGVAMKTIDPSINIIGLSPTSSAAMYESIKAGKPLLVEEQDTYADSLLGGIGLNNKLTFPLVQKYVDDIILLEEEDITAGMHFMLIHHRMAIEGAAACGIGAIINKKVKLGTHNVIMITGNSVGSEVLFDIMQAHHSW</sequence>
<evidence type="ECO:0000313" key="10">
    <source>
        <dbReference type="EMBL" id="APC49257.1"/>
    </source>
</evidence>
<evidence type="ECO:0000256" key="1">
    <source>
        <dbReference type="ARBA" id="ARBA00001274"/>
    </source>
</evidence>
<dbReference type="EC" id="4.3.1.19" evidence="4"/>
<dbReference type="SUPFAM" id="SSF53686">
    <property type="entry name" value="Tryptophan synthase beta subunit-like PLP-dependent enzymes"/>
    <property type="match status" value="1"/>
</dbReference>
<dbReference type="GO" id="GO:0006567">
    <property type="term" value="P:L-threonine catabolic process"/>
    <property type="evidence" value="ECO:0007669"/>
    <property type="project" value="TreeGrafter"/>
</dbReference>
<dbReference type="Pfam" id="PF00291">
    <property type="entry name" value="PALP"/>
    <property type="match status" value="1"/>
</dbReference>
<dbReference type="CDD" id="cd01562">
    <property type="entry name" value="Thr-dehyd"/>
    <property type="match status" value="1"/>
</dbReference>